<keyword evidence="5 9" id="KW-0418">Kinase</keyword>
<keyword evidence="3" id="KW-0597">Phosphoprotein</keyword>
<evidence type="ECO:0000256" key="4">
    <source>
        <dbReference type="ARBA" id="ARBA00022679"/>
    </source>
</evidence>
<dbReference type="InterPro" id="IPR036097">
    <property type="entry name" value="HisK_dim/P_sf"/>
</dbReference>
<dbReference type="InterPro" id="IPR000014">
    <property type="entry name" value="PAS"/>
</dbReference>
<dbReference type="InterPro" id="IPR000700">
    <property type="entry name" value="PAS-assoc_C"/>
</dbReference>
<accession>M0B6Q7</accession>
<keyword evidence="4" id="KW-0808">Transferase</keyword>
<dbReference type="Proteomes" id="UP000011554">
    <property type="component" value="Unassembled WGS sequence"/>
</dbReference>
<dbReference type="InterPro" id="IPR029016">
    <property type="entry name" value="GAF-like_dom_sf"/>
</dbReference>
<keyword evidence="6" id="KW-0175">Coiled coil</keyword>
<dbReference type="Pfam" id="PF00512">
    <property type="entry name" value="HisKA"/>
    <property type="match status" value="1"/>
</dbReference>
<dbReference type="Pfam" id="PF08448">
    <property type="entry name" value="PAS_4"/>
    <property type="match status" value="1"/>
</dbReference>
<feature type="domain" description="PAS" evidence="7">
    <location>
        <begin position="406"/>
        <end position="459"/>
    </location>
</feature>
<feature type="coiled-coil region" evidence="6">
    <location>
        <begin position="501"/>
        <end position="531"/>
    </location>
</feature>
<dbReference type="SMART" id="SM00086">
    <property type="entry name" value="PAC"/>
    <property type="match status" value="3"/>
</dbReference>
<organism evidence="9 10">
    <name type="scientific">Natrialba asiatica (strain ATCC 700177 / DSM 12278 / JCM 9576 / FERM P-10747 / NBRC 102637 / 172P1)</name>
    <dbReference type="NCBI Taxonomy" id="29540"/>
    <lineage>
        <taxon>Archaea</taxon>
        <taxon>Methanobacteriati</taxon>
        <taxon>Methanobacteriota</taxon>
        <taxon>Stenosarchaea group</taxon>
        <taxon>Halobacteria</taxon>
        <taxon>Halobacteriales</taxon>
        <taxon>Natrialbaceae</taxon>
        <taxon>Natrialba</taxon>
    </lineage>
</organism>
<dbReference type="Gene3D" id="3.30.450.20">
    <property type="entry name" value="PAS domain"/>
    <property type="match status" value="3"/>
</dbReference>
<evidence type="ECO:0000259" key="7">
    <source>
        <dbReference type="PROSITE" id="PS50112"/>
    </source>
</evidence>
<evidence type="ECO:0000256" key="2">
    <source>
        <dbReference type="ARBA" id="ARBA00012438"/>
    </source>
</evidence>
<dbReference type="InterPro" id="IPR003661">
    <property type="entry name" value="HisK_dim/P_dom"/>
</dbReference>
<dbReference type="InterPro" id="IPR052162">
    <property type="entry name" value="Sensor_kinase/Photoreceptor"/>
</dbReference>
<feature type="domain" description="PAC" evidence="8">
    <location>
        <begin position="336"/>
        <end position="387"/>
    </location>
</feature>
<comment type="caution">
    <text evidence="9">The sequence shown here is derived from an EMBL/GenBank/DDBJ whole genome shotgun (WGS) entry which is preliminary data.</text>
</comment>
<dbReference type="InterPro" id="IPR001610">
    <property type="entry name" value="PAC"/>
</dbReference>
<dbReference type="eggNOG" id="arCOG02369">
    <property type="taxonomic scope" value="Archaea"/>
</dbReference>
<dbReference type="SUPFAM" id="SSF47384">
    <property type="entry name" value="Homodimeric domain of signal transducing histidine kinase"/>
    <property type="match status" value="1"/>
</dbReference>
<evidence type="ECO:0000256" key="1">
    <source>
        <dbReference type="ARBA" id="ARBA00000085"/>
    </source>
</evidence>
<feature type="domain" description="PAS" evidence="7">
    <location>
        <begin position="263"/>
        <end position="334"/>
    </location>
</feature>
<dbReference type="NCBIfam" id="TIGR00229">
    <property type="entry name" value="sensory_box"/>
    <property type="match status" value="2"/>
</dbReference>
<evidence type="ECO:0000256" key="6">
    <source>
        <dbReference type="SAM" id="Coils"/>
    </source>
</evidence>
<dbReference type="PROSITE" id="PS50112">
    <property type="entry name" value="PAS"/>
    <property type="match status" value="3"/>
</dbReference>
<dbReference type="AlphaFoldDB" id="M0B6Q7"/>
<dbReference type="STRING" id="29540.C481_00010"/>
<keyword evidence="10" id="KW-1185">Reference proteome</keyword>
<feature type="non-terminal residue" evidence="9">
    <location>
        <position position="1"/>
    </location>
</feature>
<dbReference type="EC" id="2.7.13.3" evidence="2"/>
<dbReference type="eggNOG" id="arCOG06712">
    <property type="taxonomic scope" value="Archaea"/>
</dbReference>
<dbReference type="Gene3D" id="3.30.450.40">
    <property type="match status" value="1"/>
</dbReference>
<dbReference type="Gene3D" id="1.10.287.130">
    <property type="match status" value="1"/>
</dbReference>
<evidence type="ECO:0000259" key="8">
    <source>
        <dbReference type="PROSITE" id="PS50113"/>
    </source>
</evidence>
<protein>
    <recommendedName>
        <fullName evidence="2">histidine kinase</fullName>
        <ecNumber evidence="2">2.7.13.3</ecNumber>
    </recommendedName>
</protein>
<evidence type="ECO:0000256" key="3">
    <source>
        <dbReference type="ARBA" id="ARBA00022553"/>
    </source>
</evidence>
<dbReference type="EMBL" id="AOIO01000002">
    <property type="protein sequence ID" value="ELZ06490.1"/>
    <property type="molecule type" value="Genomic_DNA"/>
</dbReference>
<feature type="domain" description="PAC" evidence="8">
    <location>
        <begin position="462"/>
        <end position="513"/>
    </location>
</feature>
<dbReference type="SMART" id="SM00091">
    <property type="entry name" value="PAS"/>
    <property type="match status" value="2"/>
</dbReference>
<dbReference type="InterPro" id="IPR013656">
    <property type="entry name" value="PAS_4"/>
</dbReference>
<dbReference type="InterPro" id="IPR013655">
    <property type="entry name" value="PAS_fold_3"/>
</dbReference>
<name>M0B6Q7_NATA1</name>
<dbReference type="CDD" id="cd00082">
    <property type="entry name" value="HisKA"/>
    <property type="match status" value="1"/>
</dbReference>
<dbReference type="InterPro" id="IPR035965">
    <property type="entry name" value="PAS-like_dom_sf"/>
</dbReference>
<dbReference type="eggNOG" id="arCOG02354">
    <property type="taxonomic scope" value="Archaea"/>
</dbReference>
<dbReference type="Gene3D" id="2.10.70.100">
    <property type="match status" value="1"/>
</dbReference>
<dbReference type="eggNOG" id="arCOG07605">
    <property type="taxonomic scope" value="Archaea"/>
</dbReference>
<dbReference type="SUPFAM" id="SSF55781">
    <property type="entry name" value="GAF domain-like"/>
    <property type="match status" value="1"/>
</dbReference>
<feature type="domain" description="PAS" evidence="7">
    <location>
        <begin position="1"/>
        <end position="49"/>
    </location>
</feature>
<dbReference type="PROSITE" id="PS50113">
    <property type="entry name" value="PAC"/>
    <property type="match status" value="2"/>
</dbReference>
<gene>
    <name evidence="9" type="ORF">C481_00010</name>
</gene>
<dbReference type="PANTHER" id="PTHR43304:SF1">
    <property type="entry name" value="PAC DOMAIN-CONTAINING PROTEIN"/>
    <property type="match status" value="1"/>
</dbReference>
<sequence>ADEIVDANQAATEMLGYTHDELLTLGPSDIHPDELDKFQEFVEGVFDDGTGWMDELTCYTKERGRVPAEISASPMEHNGRPVVLAVVRDMSERRKRERAQRRLYEITADPDRPFEEKIQAVIELGCDRFDLEYGGIARIDPETDLFEVETISGEHDHLVPGKQYPLSETYCQLVTDDGKTAAVSDPASNGFEGKLCYEQFGVQAYLGSHLEFDSDVDRTFFFVSNEPREDGFSAAERTFHHLMGQWVQYELERRQREQELRERTDHLSALIETAPECIKTVGADGTLLQINPAGLEMLEADSDADVVGGCVYDLIAPEDRERFREFNEQICRGERGTLEFDIIGLEGTRHHMETHAAPLRRPDGTTAQMALTRDVTEQVERKRELERALDLLEKTECIADVGGWEIDPDTKEVFWSDHIFELLEVSDDEEPPLDETLDMYHEEDQPIVTDAVETALDSGYSFDVEARIQMDSGEVRWLRLQGDPEIGDDELVSFRGAAQDVTERKQREQRLEEVIERLEASNERLEQFAHAASHDLQEPLRMVSSYLQLLERRYEDALDEEGEEYLEFAVDGADRMRGMIKGLLDYSRVETQGDPLESIELDAVFDDVLRDLQFQIEEHDAEITAEALPRVEGDASPVSYTHL</sequence>
<proteinExistence type="predicted"/>
<dbReference type="CDD" id="cd00130">
    <property type="entry name" value="PAS"/>
    <property type="match status" value="3"/>
</dbReference>
<dbReference type="Pfam" id="PF08447">
    <property type="entry name" value="PAS_3"/>
    <property type="match status" value="1"/>
</dbReference>
<evidence type="ECO:0000313" key="9">
    <source>
        <dbReference type="EMBL" id="ELZ06490.1"/>
    </source>
</evidence>
<dbReference type="SMART" id="SM00388">
    <property type="entry name" value="HisKA"/>
    <property type="match status" value="1"/>
</dbReference>
<feature type="non-terminal residue" evidence="9">
    <location>
        <position position="643"/>
    </location>
</feature>
<dbReference type="OrthoDB" id="106630at2157"/>
<dbReference type="eggNOG" id="arCOG06192">
    <property type="taxonomic scope" value="Archaea"/>
</dbReference>
<reference evidence="9 10" key="1">
    <citation type="journal article" date="2014" name="PLoS Genet.">
        <title>Phylogenetically driven sequencing of extremely halophilic archaea reveals strategies for static and dynamic osmo-response.</title>
        <authorList>
            <person name="Becker E.A."/>
            <person name="Seitzer P.M."/>
            <person name="Tritt A."/>
            <person name="Larsen D."/>
            <person name="Krusor M."/>
            <person name="Yao A.I."/>
            <person name="Wu D."/>
            <person name="Madern D."/>
            <person name="Eisen J.A."/>
            <person name="Darling A.E."/>
            <person name="Facciotti M.T."/>
        </authorList>
    </citation>
    <scope>NUCLEOTIDE SEQUENCE [LARGE SCALE GENOMIC DNA]</scope>
    <source>
        <strain evidence="9 10">DSM 12278</strain>
    </source>
</reference>
<comment type="catalytic activity">
    <reaction evidence="1">
        <text>ATP + protein L-histidine = ADP + protein N-phospho-L-histidine.</text>
        <dbReference type="EC" id="2.7.13.3"/>
    </reaction>
</comment>
<evidence type="ECO:0000256" key="5">
    <source>
        <dbReference type="ARBA" id="ARBA00022777"/>
    </source>
</evidence>
<dbReference type="SUPFAM" id="SSF55785">
    <property type="entry name" value="PYP-like sensor domain (PAS domain)"/>
    <property type="match status" value="3"/>
</dbReference>
<dbReference type="Pfam" id="PF13426">
    <property type="entry name" value="PAS_9"/>
    <property type="match status" value="1"/>
</dbReference>
<evidence type="ECO:0000313" key="10">
    <source>
        <dbReference type="Proteomes" id="UP000011554"/>
    </source>
</evidence>
<dbReference type="GO" id="GO:0000155">
    <property type="term" value="F:phosphorelay sensor kinase activity"/>
    <property type="evidence" value="ECO:0007669"/>
    <property type="project" value="InterPro"/>
</dbReference>
<dbReference type="PANTHER" id="PTHR43304">
    <property type="entry name" value="PHYTOCHROME-LIKE PROTEIN CPH1"/>
    <property type="match status" value="1"/>
</dbReference>